<dbReference type="STRING" id="94130.A0A2Z6RP52"/>
<dbReference type="Proteomes" id="UP000615446">
    <property type="component" value="Unassembled WGS sequence"/>
</dbReference>
<keyword evidence="3" id="KW-1185">Reference proteome</keyword>
<proteinExistence type="predicted"/>
<comment type="caution">
    <text evidence="1">The sequence shown here is derived from an EMBL/GenBank/DDBJ whole genome shotgun (WGS) entry which is preliminary data.</text>
</comment>
<organism evidence="1 3">
    <name type="scientific">Rhizophagus clarus</name>
    <dbReference type="NCBI Taxonomy" id="94130"/>
    <lineage>
        <taxon>Eukaryota</taxon>
        <taxon>Fungi</taxon>
        <taxon>Fungi incertae sedis</taxon>
        <taxon>Mucoromycota</taxon>
        <taxon>Glomeromycotina</taxon>
        <taxon>Glomeromycetes</taxon>
        <taxon>Glomerales</taxon>
        <taxon>Glomeraceae</taxon>
        <taxon>Rhizophagus</taxon>
    </lineage>
</organism>
<reference evidence="2" key="2">
    <citation type="submission" date="2019-10" db="EMBL/GenBank/DDBJ databases">
        <title>Conservation and host-specific expression of non-tandemly repeated heterogenous ribosome RNA gene in arbuscular mycorrhizal fungi.</title>
        <authorList>
            <person name="Maeda T."/>
            <person name="Kobayashi Y."/>
            <person name="Nakagawa T."/>
            <person name="Ezawa T."/>
            <person name="Yamaguchi K."/>
            <person name="Bino T."/>
            <person name="Nishimoto Y."/>
            <person name="Shigenobu S."/>
            <person name="Kawaguchi M."/>
        </authorList>
    </citation>
    <scope>NUCLEOTIDE SEQUENCE</scope>
    <source>
        <strain evidence="2">HR1</strain>
    </source>
</reference>
<evidence type="ECO:0000313" key="3">
    <source>
        <dbReference type="Proteomes" id="UP000247702"/>
    </source>
</evidence>
<dbReference type="EMBL" id="BLAL01000216">
    <property type="protein sequence ID" value="GES92748.1"/>
    <property type="molecule type" value="Genomic_DNA"/>
</dbReference>
<name>A0A2Z6RP52_9GLOM</name>
<dbReference type="AlphaFoldDB" id="A0A2Z6RP52"/>
<evidence type="ECO:0000313" key="1">
    <source>
        <dbReference type="EMBL" id="GBB93908.1"/>
    </source>
</evidence>
<reference evidence="1 3" key="1">
    <citation type="submission" date="2017-11" db="EMBL/GenBank/DDBJ databases">
        <title>The genome of Rhizophagus clarus HR1 reveals common genetic basis of auxotrophy among arbuscular mycorrhizal fungi.</title>
        <authorList>
            <person name="Kobayashi Y."/>
        </authorList>
    </citation>
    <scope>NUCLEOTIDE SEQUENCE [LARGE SCALE GENOMIC DNA]</scope>
    <source>
        <strain evidence="1 3">HR1</strain>
    </source>
</reference>
<evidence type="ECO:0000313" key="2">
    <source>
        <dbReference type="EMBL" id="GES92748.1"/>
    </source>
</evidence>
<dbReference type="PANTHER" id="PTHR46579">
    <property type="entry name" value="F5/8 TYPE C DOMAIN-CONTAINING PROTEIN-RELATED"/>
    <property type="match status" value="1"/>
</dbReference>
<dbReference type="OrthoDB" id="2442601at2759"/>
<gene>
    <name evidence="2" type="ORF">RCL2_001951300</name>
    <name evidence="1" type="ORF">RclHR1_22500005</name>
</gene>
<dbReference type="EMBL" id="BEXD01001392">
    <property type="protein sequence ID" value="GBB93908.1"/>
    <property type="molecule type" value="Genomic_DNA"/>
</dbReference>
<protein>
    <submittedName>
        <fullName evidence="1">Uncharacterized protein</fullName>
    </submittedName>
</protein>
<dbReference type="Proteomes" id="UP000247702">
    <property type="component" value="Unassembled WGS sequence"/>
</dbReference>
<sequence length="236" mass="27489">MWDLLSAPDREILGNFVRACSLLICRIIDNNMITEAHEQLLKVALLIEEHYGPEKITPNLYLCLHIKECCQDYSPLYLFWCFSFERMNGVLGSFPNSHYQIEPELLRIIMQNWRLDNILSSQLNNKKFTEGLKLLKPQFTTGTFSAYDELDYNELFRFKQIFCQETDNMINGSEAFPGKMLTPRKNRVSLPDDIYRILIEYYSDAYESKFISIAESASAGLNDIVVTNMFNQFGRV</sequence>
<dbReference type="PANTHER" id="PTHR46579:SF2">
    <property type="entry name" value="C2H2-TYPE DOMAIN-CONTAINING PROTEIN"/>
    <property type="match status" value="1"/>
</dbReference>
<accession>A0A2Z6RP52</accession>